<dbReference type="InterPro" id="IPR029063">
    <property type="entry name" value="SAM-dependent_MTases_sf"/>
</dbReference>
<evidence type="ECO:0000256" key="4">
    <source>
        <dbReference type="ARBA" id="ARBA00022679"/>
    </source>
</evidence>
<evidence type="ECO:0000256" key="7">
    <source>
        <dbReference type="HAMAP-Rule" id="MF_00607"/>
    </source>
</evidence>
<feature type="binding site" evidence="7 8">
    <location>
        <position position="60"/>
    </location>
    <ligand>
        <name>S-adenosyl-L-methionine</name>
        <dbReference type="ChEBI" id="CHEBI:59789"/>
    </ligand>
</feature>
<keyword evidence="4 7" id="KW-0808">Transferase</keyword>
<evidence type="ECO:0000256" key="5">
    <source>
        <dbReference type="ARBA" id="ARBA00022691"/>
    </source>
</evidence>
<accession>A0A6L7GFF9</accession>
<dbReference type="HAMAP" id="MF_00607">
    <property type="entry name" value="16SrRNA_methyltr_A"/>
    <property type="match status" value="1"/>
</dbReference>
<comment type="catalytic activity">
    <reaction evidence="7">
        <text>adenosine(1518)/adenosine(1519) in 16S rRNA + 4 S-adenosyl-L-methionine = N(6)-dimethyladenosine(1518)/N(6)-dimethyladenosine(1519) in 16S rRNA + 4 S-adenosyl-L-homocysteine + 4 H(+)</text>
        <dbReference type="Rhea" id="RHEA:19609"/>
        <dbReference type="Rhea" id="RHEA-COMP:10232"/>
        <dbReference type="Rhea" id="RHEA-COMP:10233"/>
        <dbReference type="ChEBI" id="CHEBI:15378"/>
        <dbReference type="ChEBI" id="CHEBI:57856"/>
        <dbReference type="ChEBI" id="CHEBI:59789"/>
        <dbReference type="ChEBI" id="CHEBI:74411"/>
        <dbReference type="ChEBI" id="CHEBI:74493"/>
        <dbReference type="EC" id="2.1.1.182"/>
    </reaction>
</comment>
<evidence type="ECO:0000259" key="9">
    <source>
        <dbReference type="SMART" id="SM00650"/>
    </source>
</evidence>
<keyword evidence="1 7" id="KW-0963">Cytoplasm</keyword>
<evidence type="ECO:0000256" key="6">
    <source>
        <dbReference type="ARBA" id="ARBA00022884"/>
    </source>
</evidence>
<keyword evidence="11" id="KW-1185">Reference proteome</keyword>
<feature type="binding site" evidence="7 8">
    <location>
        <position position="33"/>
    </location>
    <ligand>
        <name>S-adenosyl-L-methionine</name>
        <dbReference type="ChEBI" id="CHEBI:59789"/>
    </ligand>
</feature>
<dbReference type="PANTHER" id="PTHR11727:SF7">
    <property type="entry name" value="DIMETHYLADENOSINE TRANSFERASE-RELATED"/>
    <property type="match status" value="1"/>
</dbReference>
<dbReference type="PROSITE" id="PS51689">
    <property type="entry name" value="SAM_RNA_A_N6_MT"/>
    <property type="match status" value="1"/>
</dbReference>
<feature type="binding site" evidence="7 8">
    <location>
        <position position="81"/>
    </location>
    <ligand>
        <name>S-adenosyl-L-methionine</name>
        <dbReference type="ChEBI" id="CHEBI:59789"/>
    </ligand>
</feature>
<dbReference type="NCBIfam" id="TIGR00755">
    <property type="entry name" value="ksgA"/>
    <property type="match status" value="1"/>
</dbReference>
<keyword evidence="5 7" id="KW-0949">S-adenosyl-L-methionine</keyword>
<dbReference type="AlphaFoldDB" id="A0A6L7GFF9"/>
<evidence type="ECO:0000256" key="3">
    <source>
        <dbReference type="ARBA" id="ARBA00022603"/>
    </source>
</evidence>
<dbReference type="Gene3D" id="1.10.8.100">
    <property type="entry name" value="Ribosomal RNA adenine dimethylase-like, domain 2"/>
    <property type="match status" value="1"/>
</dbReference>
<protein>
    <recommendedName>
        <fullName evidence="7">Ribosomal RNA small subunit methyltransferase A</fullName>
        <ecNumber evidence="7">2.1.1.182</ecNumber>
    </recommendedName>
    <alternativeName>
        <fullName evidence="7">16S rRNA (adenine(1518)-N(6)/adenine(1519)-N(6))-dimethyltransferase</fullName>
    </alternativeName>
    <alternativeName>
        <fullName evidence="7">16S rRNA dimethyladenosine transferase</fullName>
    </alternativeName>
    <alternativeName>
        <fullName evidence="7">16S rRNA dimethylase</fullName>
    </alternativeName>
    <alternativeName>
        <fullName evidence="7">S-adenosylmethionine-6-N', N'-adenosyl(rRNA) dimethyltransferase</fullName>
    </alternativeName>
</protein>
<evidence type="ECO:0000313" key="11">
    <source>
        <dbReference type="Proteomes" id="UP000473531"/>
    </source>
</evidence>
<dbReference type="PROSITE" id="PS01131">
    <property type="entry name" value="RRNA_A_DIMETH"/>
    <property type="match status" value="1"/>
</dbReference>
<evidence type="ECO:0000256" key="2">
    <source>
        <dbReference type="ARBA" id="ARBA00022552"/>
    </source>
</evidence>
<dbReference type="InterPro" id="IPR011530">
    <property type="entry name" value="rRNA_adenine_dimethylase"/>
</dbReference>
<dbReference type="CDD" id="cd02440">
    <property type="entry name" value="AdoMet_MTases"/>
    <property type="match status" value="1"/>
</dbReference>
<dbReference type="InterPro" id="IPR023165">
    <property type="entry name" value="rRNA_Ade_diMease-like_C"/>
</dbReference>
<dbReference type="Proteomes" id="UP000473531">
    <property type="component" value="Unassembled WGS sequence"/>
</dbReference>
<dbReference type="InterPro" id="IPR001737">
    <property type="entry name" value="KsgA/Erm"/>
</dbReference>
<feature type="binding site" evidence="7 8">
    <location>
        <position position="107"/>
    </location>
    <ligand>
        <name>S-adenosyl-L-methionine</name>
        <dbReference type="ChEBI" id="CHEBI:59789"/>
    </ligand>
</feature>
<comment type="function">
    <text evidence="7">Specifically dimethylates two adjacent adenosines (A1518 and A1519) in the loop of a conserved hairpin near the 3'-end of 16S rRNA in the 30S particle. May play a critical role in biogenesis of 30S subunits.</text>
</comment>
<evidence type="ECO:0000256" key="8">
    <source>
        <dbReference type="PROSITE-ProRule" id="PRU01026"/>
    </source>
</evidence>
<sequence>MCGKTRDMSIDLPPLREVIARHGLSASKALGQNFLFDEQLLNRIAAIPGDLQGKAVLEVGPGPGGLTRALLRAGARVTAIEMDSRCLPALEELSDAFPGQLRIMQGDALKLNHDELMGEPFAVLSNLPYNVGTALFVRWLAGETWPPQWTSLTLMFQQEVAQRIVASAGNSAFGRLSVLAQWRSTAALAMKVHRSAFTPPPKVMSAIVHVVPSAMPEGVSAKVLERITEAAFGQRRKMLRQSVKGIEGAVAALEALEIDTQRRAETLSVEEFVALARILSRPAPAGRNLLSPQ</sequence>
<comment type="similarity">
    <text evidence="7">Belongs to the class I-like SAM-binding methyltransferase superfamily. rRNA adenine N(6)-methyltransferase family. RsmA subfamily.</text>
</comment>
<evidence type="ECO:0000313" key="10">
    <source>
        <dbReference type="EMBL" id="MXP14617.1"/>
    </source>
</evidence>
<comment type="caution">
    <text evidence="10">The sequence shown here is derived from an EMBL/GenBank/DDBJ whole genome shotgun (WGS) entry which is preliminary data.</text>
</comment>
<dbReference type="InterPro" id="IPR020596">
    <property type="entry name" value="rRNA_Ade_Mease_Trfase_CS"/>
</dbReference>
<name>A0A6L7GFF9_9SPHN</name>
<keyword evidence="2 7" id="KW-0698">rRNA processing</keyword>
<dbReference type="InterPro" id="IPR020598">
    <property type="entry name" value="rRNA_Ade_methylase_Trfase_N"/>
</dbReference>
<gene>
    <name evidence="7 10" type="primary">rsmA</name>
    <name evidence="7" type="synonym">ksgA</name>
    <name evidence="10" type="ORF">GRI44_07620</name>
</gene>
<keyword evidence="3 7" id="KW-0489">Methyltransferase</keyword>
<dbReference type="GO" id="GO:0003723">
    <property type="term" value="F:RNA binding"/>
    <property type="evidence" value="ECO:0007669"/>
    <property type="project" value="UniProtKB-UniRule"/>
</dbReference>
<dbReference type="OrthoDB" id="9814755at2"/>
<reference evidence="10 11" key="1">
    <citation type="submission" date="2019-12" db="EMBL/GenBank/DDBJ databases">
        <title>Genomic-based taxomic classification of the family Erythrobacteraceae.</title>
        <authorList>
            <person name="Xu L."/>
        </authorList>
    </citation>
    <scope>NUCLEOTIDE SEQUENCE [LARGE SCALE GENOMIC DNA]</scope>
    <source>
        <strain evidence="10 11">KCTC 52259</strain>
    </source>
</reference>
<dbReference type="FunFam" id="1.10.8.100:FF:000001">
    <property type="entry name" value="Ribosomal RNA small subunit methyltransferase A"/>
    <property type="match status" value="1"/>
</dbReference>
<comment type="subcellular location">
    <subcellularLocation>
        <location evidence="7">Cytoplasm</location>
    </subcellularLocation>
</comment>
<dbReference type="PANTHER" id="PTHR11727">
    <property type="entry name" value="DIMETHYLADENOSINE TRANSFERASE"/>
    <property type="match status" value="1"/>
</dbReference>
<dbReference type="Pfam" id="PF00398">
    <property type="entry name" value="RrnaAD"/>
    <property type="match status" value="1"/>
</dbReference>
<dbReference type="EMBL" id="WTYU01000001">
    <property type="protein sequence ID" value="MXP14617.1"/>
    <property type="molecule type" value="Genomic_DNA"/>
</dbReference>
<dbReference type="SMART" id="SM00650">
    <property type="entry name" value="rADc"/>
    <property type="match status" value="1"/>
</dbReference>
<dbReference type="SUPFAM" id="SSF53335">
    <property type="entry name" value="S-adenosyl-L-methionine-dependent methyltransferases"/>
    <property type="match status" value="1"/>
</dbReference>
<dbReference type="EC" id="2.1.1.182" evidence="7"/>
<feature type="domain" description="Ribosomal RNA adenine methylase transferase N-terminal" evidence="9">
    <location>
        <begin position="40"/>
        <end position="214"/>
    </location>
</feature>
<proteinExistence type="inferred from homology"/>
<feature type="binding site" evidence="7 8">
    <location>
        <position position="35"/>
    </location>
    <ligand>
        <name>S-adenosyl-L-methionine</name>
        <dbReference type="ChEBI" id="CHEBI:59789"/>
    </ligand>
</feature>
<organism evidence="10 11">
    <name type="scientific">Allopontixanthobacter confluentis</name>
    <dbReference type="NCBI Taxonomy" id="1849021"/>
    <lineage>
        <taxon>Bacteria</taxon>
        <taxon>Pseudomonadati</taxon>
        <taxon>Pseudomonadota</taxon>
        <taxon>Alphaproteobacteria</taxon>
        <taxon>Sphingomonadales</taxon>
        <taxon>Erythrobacteraceae</taxon>
        <taxon>Allopontixanthobacter</taxon>
    </lineage>
</organism>
<dbReference type="Gene3D" id="3.40.50.150">
    <property type="entry name" value="Vaccinia Virus protein VP39"/>
    <property type="match status" value="1"/>
</dbReference>
<dbReference type="GO" id="GO:0052908">
    <property type="term" value="F:16S rRNA (adenine(1518)-N(6)/adenine(1519)-N(6))-dimethyltransferase activity"/>
    <property type="evidence" value="ECO:0007669"/>
    <property type="project" value="UniProtKB-EC"/>
</dbReference>
<keyword evidence="6 7" id="KW-0694">RNA-binding</keyword>
<dbReference type="GO" id="GO:0005829">
    <property type="term" value="C:cytosol"/>
    <property type="evidence" value="ECO:0007669"/>
    <property type="project" value="TreeGrafter"/>
</dbReference>
<evidence type="ECO:0000256" key="1">
    <source>
        <dbReference type="ARBA" id="ARBA00022490"/>
    </source>
</evidence>
<feature type="binding site" evidence="7 8">
    <location>
        <position position="126"/>
    </location>
    <ligand>
        <name>S-adenosyl-L-methionine</name>
        <dbReference type="ChEBI" id="CHEBI:59789"/>
    </ligand>
</feature>